<evidence type="ECO:0000313" key="2">
    <source>
        <dbReference type="Proteomes" id="UP001597045"/>
    </source>
</evidence>
<sequence>MTVANESELGALQDLWDAWDPAHREMLTKEPEHFYVAWQVQVDELRQHLRDNDKRAALNEMVDIISISLNFMRNMGCSPADVAELVRTRADERMRNQTAEILRKYP</sequence>
<evidence type="ECO:0000313" key="1">
    <source>
        <dbReference type="EMBL" id="MFD1044484.1"/>
    </source>
</evidence>
<keyword evidence="2" id="KW-1185">Reference proteome</keyword>
<dbReference type="EMBL" id="JBHTIS010000063">
    <property type="protein sequence ID" value="MFD1044484.1"/>
    <property type="molecule type" value="Genomic_DNA"/>
</dbReference>
<gene>
    <name evidence="1" type="ORF">ACFQ1S_02200</name>
</gene>
<comment type="caution">
    <text evidence="1">The sequence shown here is derived from an EMBL/GenBank/DDBJ whole genome shotgun (WGS) entry which is preliminary data.</text>
</comment>
<proteinExistence type="predicted"/>
<dbReference type="Proteomes" id="UP001597045">
    <property type="component" value="Unassembled WGS sequence"/>
</dbReference>
<organism evidence="1 2">
    <name type="scientific">Kibdelosporangium lantanae</name>
    <dbReference type="NCBI Taxonomy" id="1497396"/>
    <lineage>
        <taxon>Bacteria</taxon>
        <taxon>Bacillati</taxon>
        <taxon>Actinomycetota</taxon>
        <taxon>Actinomycetes</taxon>
        <taxon>Pseudonocardiales</taxon>
        <taxon>Pseudonocardiaceae</taxon>
        <taxon>Kibdelosporangium</taxon>
    </lineage>
</organism>
<reference evidence="2" key="1">
    <citation type="journal article" date="2019" name="Int. J. Syst. Evol. Microbiol.">
        <title>The Global Catalogue of Microorganisms (GCM) 10K type strain sequencing project: providing services to taxonomists for standard genome sequencing and annotation.</title>
        <authorList>
            <consortium name="The Broad Institute Genomics Platform"/>
            <consortium name="The Broad Institute Genome Sequencing Center for Infectious Disease"/>
            <person name="Wu L."/>
            <person name="Ma J."/>
        </authorList>
    </citation>
    <scope>NUCLEOTIDE SEQUENCE [LARGE SCALE GENOMIC DNA]</scope>
    <source>
        <strain evidence="2">JCM 31486</strain>
    </source>
</reference>
<name>A0ABW3M537_9PSEU</name>
<protein>
    <submittedName>
        <fullName evidence="1">Uncharacterized protein</fullName>
    </submittedName>
</protein>
<accession>A0ABW3M537</accession>